<feature type="region of interest" description="Disordered" evidence="3">
    <location>
        <begin position="63"/>
        <end position="82"/>
    </location>
</feature>
<protein>
    <submittedName>
        <fullName evidence="5">Class E sortase</fullName>
    </submittedName>
</protein>
<proteinExistence type="predicted"/>
<evidence type="ECO:0000256" key="1">
    <source>
        <dbReference type="ARBA" id="ARBA00022801"/>
    </source>
</evidence>
<dbReference type="Proteomes" id="UP000234778">
    <property type="component" value="Unassembled WGS sequence"/>
</dbReference>
<dbReference type="NCBIfam" id="NF033747">
    <property type="entry name" value="class_E_sortase"/>
    <property type="match status" value="1"/>
</dbReference>
<dbReference type="RefSeq" id="WP_101638294.1">
    <property type="nucleotide sequence ID" value="NZ_JAHAIH010000016.1"/>
</dbReference>
<dbReference type="InterPro" id="IPR023365">
    <property type="entry name" value="Sortase_dom-sf"/>
</dbReference>
<keyword evidence="1" id="KW-0378">Hydrolase</keyword>
<evidence type="ECO:0000313" key="6">
    <source>
        <dbReference type="Proteomes" id="UP000234778"/>
    </source>
</evidence>
<reference evidence="5 6" key="1">
    <citation type="submission" date="2017-12" db="EMBL/GenBank/DDBJ databases">
        <title>Phylogenetic diversity of female urinary microbiome.</title>
        <authorList>
            <person name="Thomas-White K."/>
            <person name="Wolfe A.J."/>
        </authorList>
    </citation>
    <scope>NUCLEOTIDE SEQUENCE [LARGE SCALE GENOMIC DNA]</scope>
    <source>
        <strain evidence="5 6">UMB0319</strain>
    </source>
</reference>
<keyword evidence="4" id="KW-0472">Membrane</keyword>
<dbReference type="Pfam" id="PF04203">
    <property type="entry name" value="Sortase"/>
    <property type="match status" value="1"/>
</dbReference>
<dbReference type="InterPro" id="IPR005754">
    <property type="entry name" value="Sortase"/>
</dbReference>
<evidence type="ECO:0000256" key="3">
    <source>
        <dbReference type="SAM" id="MobiDB-lite"/>
    </source>
</evidence>
<keyword evidence="4" id="KW-1133">Transmembrane helix</keyword>
<evidence type="ECO:0000256" key="4">
    <source>
        <dbReference type="SAM" id="Phobius"/>
    </source>
</evidence>
<organism evidence="5 6">
    <name type="scientific">Actinomyces urogenitalis</name>
    <dbReference type="NCBI Taxonomy" id="103621"/>
    <lineage>
        <taxon>Bacteria</taxon>
        <taxon>Bacillati</taxon>
        <taxon>Actinomycetota</taxon>
        <taxon>Actinomycetes</taxon>
        <taxon>Actinomycetales</taxon>
        <taxon>Actinomycetaceae</taxon>
        <taxon>Actinomyces</taxon>
    </lineage>
</organism>
<dbReference type="CDD" id="cd05830">
    <property type="entry name" value="Sortase_E"/>
    <property type="match status" value="1"/>
</dbReference>
<dbReference type="EMBL" id="PKHA01000010">
    <property type="protein sequence ID" value="PKY98179.1"/>
    <property type="molecule type" value="Genomic_DNA"/>
</dbReference>
<accession>A0A2I1KRC1</accession>
<keyword evidence="4" id="KW-0812">Transmembrane</keyword>
<sequence>MSSRRRHQRARKRGSLDVAIQSVGELLITAGLVIALFLVWQLWWTGIGATKLANEHKAAFQQTQVESPRVEGTKHTDAPPVPAQVGYGQTIGMLIVPKWYGITNNNMPIQEGTGADVLDQAAAGHYTDTQQVGEVGNFAIAGHRRTNGNSFRRIDLLEEGDEIIVATKDTWYVYTVTSHEIVLPEAVEVIAPVPGDPSVAPTERYITLTSCHSLTTGEWGNDHRWIVHAKLSYWMPRSEGRPASVLNDPEVN</sequence>
<dbReference type="GO" id="GO:0016787">
    <property type="term" value="F:hydrolase activity"/>
    <property type="evidence" value="ECO:0007669"/>
    <property type="project" value="UniProtKB-KW"/>
</dbReference>
<name>A0A2I1KRC1_9ACTO</name>
<dbReference type="GeneID" id="81709053"/>
<dbReference type="Gene3D" id="2.40.260.10">
    <property type="entry name" value="Sortase"/>
    <property type="match status" value="1"/>
</dbReference>
<dbReference type="NCBIfam" id="TIGR01076">
    <property type="entry name" value="sortase_fam"/>
    <property type="match status" value="1"/>
</dbReference>
<feature type="transmembrane region" description="Helical" evidence="4">
    <location>
        <begin position="20"/>
        <end position="44"/>
    </location>
</feature>
<comment type="caution">
    <text evidence="5">The sequence shown here is derived from an EMBL/GenBank/DDBJ whole genome shotgun (WGS) entry which is preliminary data.</text>
</comment>
<gene>
    <name evidence="5" type="ORF">CYJ26_08910</name>
</gene>
<dbReference type="InterPro" id="IPR053465">
    <property type="entry name" value="Sortase_Class_E"/>
</dbReference>
<evidence type="ECO:0000313" key="5">
    <source>
        <dbReference type="EMBL" id="PKY98179.1"/>
    </source>
</evidence>
<dbReference type="AlphaFoldDB" id="A0A2I1KRC1"/>
<feature type="compositionally biased region" description="Basic and acidic residues" evidence="3">
    <location>
        <begin position="68"/>
        <end position="77"/>
    </location>
</feature>
<evidence type="ECO:0000256" key="2">
    <source>
        <dbReference type="PIRSR" id="PIRSR605754-1"/>
    </source>
</evidence>
<dbReference type="SUPFAM" id="SSF63817">
    <property type="entry name" value="Sortase"/>
    <property type="match status" value="1"/>
</dbReference>
<feature type="active site" description="Proton donor/acceptor" evidence="2">
    <location>
        <position position="143"/>
    </location>
</feature>
<feature type="active site" description="Acyl-thioester intermediate" evidence="2">
    <location>
        <position position="211"/>
    </location>
</feature>
<dbReference type="InterPro" id="IPR042003">
    <property type="entry name" value="Sortase_E"/>
</dbReference>